<comment type="caution">
    <text evidence="1">The sequence shown here is derived from an EMBL/GenBank/DDBJ whole genome shotgun (WGS) entry which is preliminary data.</text>
</comment>
<feature type="non-terminal residue" evidence="1">
    <location>
        <position position="1"/>
    </location>
</feature>
<sequence length="138" mass="14694">SIQKLNERGASISLLLQFAYPKLNASVDSRQGLIPSTIQNWWCEGSSSGEVDCTGSSANADSLADTCQDLDPIVDLPALLLVVSNRALADSDSLTSLRLFDPRSGPTEGSSSLSSSSSRLLFRVIVSPYASRMILLDS</sequence>
<dbReference type="AlphaFoldDB" id="A0A699UNW4"/>
<reference evidence="1" key="1">
    <citation type="journal article" date="2019" name="Sci. Rep.">
        <title>Draft genome of Tanacetum cinerariifolium, the natural source of mosquito coil.</title>
        <authorList>
            <person name="Yamashiro T."/>
            <person name="Shiraishi A."/>
            <person name="Satake H."/>
            <person name="Nakayama K."/>
        </authorList>
    </citation>
    <scope>NUCLEOTIDE SEQUENCE</scope>
</reference>
<proteinExistence type="predicted"/>
<protein>
    <submittedName>
        <fullName evidence="1">Uncharacterized protein</fullName>
    </submittedName>
</protein>
<dbReference type="EMBL" id="BKCJ011346924">
    <property type="protein sequence ID" value="GFD23703.1"/>
    <property type="molecule type" value="Genomic_DNA"/>
</dbReference>
<name>A0A699UNW4_TANCI</name>
<accession>A0A699UNW4</accession>
<evidence type="ECO:0000313" key="1">
    <source>
        <dbReference type="EMBL" id="GFD23703.1"/>
    </source>
</evidence>
<gene>
    <name evidence="1" type="ORF">Tci_895672</name>
</gene>
<organism evidence="1">
    <name type="scientific">Tanacetum cinerariifolium</name>
    <name type="common">Dalmatian daisy</name>
    <name type="synonym">Chrysanthemum cinerariifolium</name>
    <dbReference type="NCBI Taxonomy" id="118510"/>
    <lineage>
        <taxon>Eukaryota</taxon>
        <taxon>Viridiplantae</taxon>
        <taxon>Streptophyta</taxon>
        <taxon>Embryophyta</taxon>
        <taxon>Tracheophyta</taxon>
        <taxon>Spermatophyta</taxon>
        <taxon>Magnoliopsida</taxon>
        <taxon>eudicotyledons</taxon>
        <taxon>Gunneridae</taxon>
        <taxon>Pentapetalae</taxon>
        <taxon>asterids</taxon>
        <taxon>campanulids</taxon>
        <taxon>Asterales</taxon>
        <taxon>Asteraceae</taxon>
        <taxon>Asteroideae</taxon>
        <taxon>Anthemideae</taxon>
        <taxon>Anthemidinae</taxon>
        <taxon>Tanacetum</taxon>
    </lineage>
</organism>